<gene>
    <name evidence="1" type="ORF">ABV298_03125</name>
</gene>
<sequence length="156" mass="18200">MENVKAIVKQVVKIWRLYKTQQTMLIAAMRGEIPFHLRKLLSRDYMICSLLKKEMANFYDGLRCCMADMYHIRPETNVGVGVDGRDDIAAVLRKIAIAHRQIAAEHAILLDLAEDSNINTEIIHQHRRQMKKMADELMTQSERMQPEVKEHGYIFF</sequence>
<name>A0AAU8FPG0_9BACT</name>
<evidence type="ECO:0000313" key="1">
    <source>
        <dbReference type="EMBL" id="XCH25439.1"/>
    </source>
</evidence>
<dbReference type="RefSeq" id="WP_353720740.1">
    <property type="nucleotide sequence ID" value="NZ_CP159289.1"/>
</dbReference>
<evidence type="ECO:0008006" key="2">
    <source>
        <dbReference type="Google" id="ProtNLM"/>
    </source>
</evidence>
<accession>A0AAU8FPG0</accession>
<organism evidence="1">
    <name type="scientific">Dyadobacter sp. 676</name>
    <dbReference type="NCBI Taxonomy" id="3088362"/>
    <lineage>
        <taxon>Bacteria</taxon>
        <taxon>Pseudomonadati</taxon>
        <taxon>Bacteroidota</taxon>
        <taxon>Cytophagia</taxon>
        <taxon>Cytophagales</taxon>
        <taxon>Spirosomataceae</taxon>
        <taxon>Dyadobacter</taxon>
    </lineage>
</organism>
<dbReference type="EMBL" id="CP159289">
    <property type="protein sequence ID" value="XCH25439.1"/>
    <property type="molecule type" value="Genomic_DNA"/>
</dbReference>
<dbReference type="AlphaFoldDB" id="A0AAU8FPG0"/>
<protein>
    <recommendedName>
        <fullName evidence="2">DUF2383 domain-containing protein</fullName>
    </recommendedName>
</protein>
<proteinExistence type="predicted"/>
<reference evidence="1" key="1">
    <citation type="submission" date="2024-06" db="EMBL/GenBank/DDBJ databases">
        <title>Sequencing and assembly of the genome of Dyadobacter sp. strain 676, a symbiont of Cyamopsis tetragonoloba.</title>
        <authorList>
            <person name="Guro P."/>
            <person name="Sazanova A."/>
            <person name="Kuznetsova I."/>
            <person name="Belimov A."/>
            <person name="Safronova V."/>
        </authorList>
    </citation>
    <scope>NUCLEOTIDE SEQUENCE</scope>
    <source>
        <strain evidence="1">676</strain>
    </source>
</reference>